<keyword evidence="4" id="KW-1185">Reference proteome</keyword>
<feature type="domain" description="Retrotransposon gag" evidence="2">
    <location>
        <begin position="115"/>
        <end position="207"/>
    </location>
</feature>
<dbReference type="Pfam" id="PF03732">
    <property type="entry name" value="Retrotrans_gag"/>
    <property type="match status" value="1"/>
</dbReference>
<evidence type="ECO:0000313" key="3">
    <source>
        <dbReference type="EMBL" id="KAJ1704328.1"/>
    </source>
</evidence>
<dbReference type="PANTHER" id="PTHR33223:SF6">
    <property type="entry name" value="CCHC-TYPE DOMAIN-CONTAINING PROTEIN"/>
    <property type="match status" value="1"/>
</dbReference>
<sequence length="326" mass="36747">MGPSRTTKHSKRRSHRHHSRRSSLPSPSIDKAISENSKSYDEQPATSPLSSSEDNPNDFANASNNAPYTTLDYTPVAPLPIFSGEPDECPFAHLFRFDCICRVNNADSADLSAHIFPASLNSYAGLWYDIFIDPSLPWEEIRSAFLSAFQPPDFSNRSRTELVSLCQSDNETVTRYHVRMLWILKKWPEHGMSEDILKGIFIDGLREELKERVAPQRPATLDEAVLLAASWEQANDIREAQKKALKMVKCDFCGVEGHELNACEMRKRMKALWASKATSSLPRTEGDSETGNAKAIVSLKRLDSTRSSVQCQCQKHQCRKKGEDEQ</sequence>
<gene>
    <name evidence="3" type="ORF">LUZ63_004107</name>
</gene>
<proteinExistence type="predicted"/>
<dbReference type="InterPro" id="IPR005162">
    <property type="entry name" value="Retrotrans_gag_dom"/>
</dbReference>
<accession>A0A9Q0D2G1</accession>
<feature type="compositionally biased region" description="Polar residues" evidence="1">
    <location>
        <begin position="44"/>
        <end position="66"/>
    </location>
</feature>
<comment type="caution">
    <text evidence="3">The sequence shown here is derived from an EMBL/GenBank/DDBJ whole genome shotgun (WGS) entry which is preliminary data.</text>
</comment>
<dbReference type="Proteomes" id="UP001151287">
    <property type="component" value="Unassembled WGS sequence"/>
</dbReference>
<feature type="compositionally biased region" description="Basic residues" evidence="1">
    <location>
        <begin position="1"/>
        <end position="21"/>
    </location>
</feature>
<feature type="region of interest" description="Disordered" evidence="1">
    <location>
        <begin position="1"/>
        <end position="66"/>
    </location>
</feature>
<name>A0A9Q0D2G1_9POAL</name>
<organism evidence="3 4">
    <name type="scientific">Rhynchospora breviuscula</name>
    <dbReference type="NCBI Taxonomy" id="2022672"/>
    <lineage>
        <taxon>Eukaryota</taxon>
        <taxon>Viridiplantae</taxon>
        <taxon>Streptophyta</taxon>
        <taxon>Embryophyta</taxon>
        <taxon>Tracheophyta</taxon>
        <taxon>Spermatophyta</taxon>
        <taxon>Magnoliopsida</taxon>
        <taxon>Liliopsida</taxon>
        <taxon>Poales</taxon>
        <taxon>Cyperaceae</taxon>
        <taxon>Cyperoideae</taxon>
        <taxon>Rhynchosporeae</taxon>
        <taxon>Rhynchospora</taxon>
    </lineage>
</organism>
<reference evidence="3" key="1">
    <citation type="journal article" date="2022" name="Cell">
        <title>Repeat-based holocentromeres influence genome architecture and karyotype evolution.</title>
        <authorList>
            <person name="Hofstatter P.G."/>
            <person name="Thangavel G."/>
            <person name="Lux T."/>
            <person name="Neumann P."/>
            <person name="Vondrak T."/>
            <person name="Novak P."/>
            <person name="Zhang M."/>
            <person name="Costa L."/>
            <person name="Castellani M."/>
            <person name="Scott A."/>
            <person name="Toegelov H."/>
            <person name="Fuchs J."/>
            <person name="Mata-Sucre Y."/>
            <person name="Dias Y."/>
            <person name="Vanzela A.L.L."/>
            <person name="Huettel B."/>
            <person name="Almeida C.C.S."/>
            <person name="Simkova H."/>
            <person name="Souza G."/>
            <person name="Pedrosa-Harand A."/>
            <person name="Macas J."/>
            <person name="Mayer K.F.X."/>
            <person name="Houben A."/>
            <person name="Marques A."/>
        </authorList>
    </citation>
    <scope>NUCLEOTIDE SEQUENCE</scope>
    <source>
        <strain evidence="3">RhyBre1mFocal</strain>
    </source>
</reference>
<protein>
    <recommendedName>
        <fullName evidence="2">Retrotransposon gag domain-containing protein</fullName>
    </recommendedName>
</protein>
<dbReference type="PANTHER" id="PTHR33223">
    <property type="entry name" value="CCHC-TYPE DOMAIN-CONTAINING PROTEIN"/>
    <property type="match status" value="1"/>
</dbReference>
<dbReference type="OrthoDB" id="648825at2759"/>
<dbReference type="AlphaFoldDB" id="A0A9Q0D2G1"/>
<evidence type="ECO:0000313" key="4">
    <source>
        <dbReference type="Proteomes" id="UP001151287"/>
    </source>
</evidence>
<dbReference type="EMBL" id="JAMQYH010000001">
    <property type="protein sequence ID" value="KAJ1704328.1"/>
    <property type="molecule type" value="Genomic_DNA"/>
</dbReference>
<evidence type="ECO:0000259" key="2">
    <source>
        <dbReference type="Pfam" id="PF03732"/>
    </source>
</evidence>
<evidence type="ECO:0000256" key="1">
    <source>
        <dbReference type="SAM" id="MobiDB-lite"/>
    </source>
</evidence>